<dbReference type="RefSeq" id="WP_301191905.1">
    <property type="nucleotide sequence ID" value="NZ_JAPDPJ010000051.1"/>
</dbReference>
<name>A0AAE3M733_9BACT</name>
<gene>
    <name evidence="1" type="ORF">OM075_17885</name>
</gene>
<reference evidence="1" key="1">
    <citation type="submission" date="2022-10" db="EMBL/GenBank/DDBJ databases">
        <authorList>
            <person name="Yu W.X."/>
        </authorList>
    </citation>
    <scope>NUCLEOTIDE SEQUENCE</scope>
    <source>
        <strain evidence="1">AAT</strain>
    </source>
</reference>
<dbReference type="EMBL" id="JAPDPJ010000051">
    <property type="protein sequence ID" value="MCW3788344.1"/>
    <property type="molecule type" value="Genomic_DNA"/>
</dbReference>
<evidence type="ECO:0000313" key="2">
    <source>
        <dbReference type="Proteomes" id="UP001209229"/>
    </source>
</evidence>
<protein>
    <submittedName>
        <fullName evidence="1">Uncharacterized protein</fullName>
    </submittedName>
</protein>
<dbReference type="Proteomes" id="UP001209229">
    <property type="component" value="Unassembled WGS sequence"/>
</dbReference>
<keyword evidence="2" id="KW-1185">Reference proteome</keyword>
<dbReference type="AlphaFoldDB" id="A0AAE3M733"/>
<proteinExistence type="predicted"/>
<evidence type="ECO:0000313" key="1">
    <source>
        <dbReference type="EMBL" id="MCW3788344.1"/>
    </source>
</evidence>
<comment type="caution">
    <text evidence="1">The sequence shown here is derived from an EMBL/GenBank/DDBJ whole genome shotgun (WGS) entry which is preliminary data.</text>
</comment>
<accession>A0AAE3M733</accession>
<organism evidence="1 2">
    <name type="scientific">Plebeiibacterium sediminum</name>
    <dbReference type="NCBI Taxonomy" id="2992112"/>
    <lineage>
        <taxon>Bacteria</taxon>
        <taxon>Pseudomonadati</taxon>
        <taxon>Bacteroidota</taxon>
        <taxon>Bacteroidia</taxon>
        <taxon>Marinilabiliales</taxon>
        <taxon>Marinilabiliaceae</taxon>
        <taxon>Plebeiibacterium</taxon>
    </lineage>
</organism>
<sequence length="96" mass="11080">MSINTVLVEIEDRDEIQQIDAEIKNIAKNGLMNLSALYHGYEEIIIKYRDKMYLPTLIEGTTLVEELELNDFNLIKTYLLSSSEIKELENSPSEDI</sequence>